<dbReference type="RefSeq" id="WP_074024306.1">
    <property type="nucleotide sequence ID" value="NZ_CAWNAG010000113.1"/>
</dbReference>
<feature type="domain" description="HphA N-terminal heme-binding" evidence="2">
    <location>
        <begin position="20"/>
        <end position="121"/>
    </location>
</feature>
<keyword evidence="5" id="KW-1185">Reference proteome</keyword>
<dbReference type="InterPro" id="IPR054535">
    <property type="entry name" value="HphA_N"/>
</dbReference>
<sequence length="238" mass="25255">MKKVNILIAMLSVFGFTTQVQAKVEYGISQQETDPHLVIGEVDGEPALGITLPTVKDKLLPASQLKGFATLDKNGIYHAEVDGSLFGIENQYIDIGQVPGTEVYFGEWAQKTPDKSDVTHTVFYAGKDVTTNLPTGGTATYIVKGLNQYNGNNLLSGKLVANFDSKKLNGSLNNDSLKIDIDANINNNAGFSGKATANGSINGITDGKFYGDSASALAGYAKFDGDRSKDTAFGGAKE</sequence>
<feature type="domain" description="HphA C-terminal" evidence="3">
    <location>
        <begin position="131"/>
        <end position="237"/>
    </location>
</feature>
<proteinExistence type="predicted"/>
<dbReference type="AlphaFoldDB" id="A0A1Q5TNK2"/>
<dbReference type="NCBIfam" id="NF041636">
    <property type="entry name" value="slam_lipo"/>
    <property type="match status" value="1"/>
</dbReference>
<dbReference type="Pfam" id="PF22829">
    <property type="entry name" value="HphA_C"/>
    <property type="match status" value="1"/>
</dbReference>
<dbReference type="Proteomes" id="UP000186268">
    <property type="component" value="Unassembled WGS sequence"/>
</dbReference>
<dbReference type="Gene3D" id="2.40.160.90">
    <property type="match status" value="1"/>
</dbReference>
<gene>
    <name evidence="4" type="ORF">Xedl_02652</name>
</gene>
<protein>
    <submittedName>
        <fullName evidence="4">Uncharacterized protein</fullName>
    </submittedName>
</protein>
<keyword evidence="1" id="KW-0732">Signal</keyword>
<evidence type="ECO:0000313" key="4">
    <source>
        <dbReference type="EMBL" id="OKP01809.1"/>
    </source>
</evidence>
<dbReference type="InterPro" id="IPR054843">
    <property type="entry name" value="Slam_hemophilin_C"/>
</dbReference>
<dbReference type="STRING" id="1873482.Xedl_02652"/>
<evidence type="ECO:0000256" key="1">
    <source>
        <dbReference type="SAM" id="SignalP"/>
    </source>
</evidence>
<evidence type="ECO:0000313" key="5">
    <source>
        <dbReference type="Proteomes" id="UP000186268"/>
    </source>
</evidence>
<dbReference type="SUPFAM" id="SSF56925">
    <property type="entry name" value="OMPA-like"/>
    <property type="match status" value="1"/>
</dbReference>
<dbReference type="EMBL" id="MKGQ01000020">
    <property type="protein sequence ID" value="OKP01809.1"/>
    <property type="molecule type" value="Genomic_DNA"/>
</dbReference>
<dbReference type="OrthoDB" id="8607327at2"/>
<evidence type="ECO:0000259" key="2">
    <source>
        <dbReference type="Pfam" id="PF22828"/>
    </source>
</evidence>
<dbReference type="Pfam" id="PF22828">
    <property type="entry name" value="HphA_N"/>
    <property type="match status" value="1"/>
</dbReference>
<organism evidence="4 5">
    <name type="scientific">Xenorhabdus eapokensis</name>
    <dbReference type="NCBI Taxonomy" id="1873482"/>
    <lineage>
        <taxon>Bacteria</taxon>
        <taxon>Pseudomonadati</taxon>
        <taxon>Pseudomonadota</taxon>
        <taxon>Gammaproteobacteria</taxon>
        <taxon>Enterobacterales</taxon>
        <taxon>Morganellaceae</taxon>
        <taxon>Xenorhabdus</taxon>
    </lineage>
</organism>
<dbReference type="InterPro" id="IPR054536">
    <property type="entry name" value="HphA_C"/>
</dbReference>
<reference evidence="4 5" key="1">
    <citation type="submission" date="2016-09" db="EMBL/GenBank/DDBJ databases">
        <title>Xenorhabdus thuongxuanensis sp. nov. and Xenorhabdus eapokensis sp. nov., isolated from Steinernema species.</title>
        <authorList>
            <person name="Kaempfer P."/>
            <person name="Tobias N.J."/>
            <person name="Phan Ke L."/>
            <person name="Bode H.B."/>
            <person name="Glaeser S.P."/>
        </authorList>
    </citation>
    <scope>NUCLEOTIDE SEQUENCE [LARGE SCALE GENOMIC DNA]</scope>
    <source>
        <strain evidence="4 5">DL20</strain>
    </source>
</reference>
<feature type="signal peptide" evidence="1">
    <location>
        <begin position="1"/>
        <end position="22"/>
    </location>
</feature>
<evidence type="ECO:0000259" key="3">
    <source>
        <dbReference type="Pfam" id="PF22829"/>
    </source>
</evidence>
<comment type="caution">
    <text evidence="4">The sequence shown here is derived from an EMBL/GenBank/DDBJ whole genome shotgun (WGS) entry which is preliminary data.</text>
</comment>
<dbReference type="InterPro" id="IPR011250">
    <property type="entry name" value="OMP/PagP_B-barrel"/>
</dbReference>
<name>A0A1Q5TNK2_9GAMM</name>
<accession>A0A1Q5TNK2</accession>
<feature type="chain" id="PRO_5013361728" evidence="1">
    <location>
        <begin position="23"/>
        <end position="238"/>
    </location>
</feature>